<protein>
    <submittedName>
        <fullName evidence="1">Uncharacterized protein</fullName>
    </submittedName>
</protein>
<name>A0A917VQ91_9NOCA</name>
<evidence type="ECO:0000313" key="2">
    <source>
        <dbReference type="Proteomes" id="UP000638263"/>
    </source>
</evidence>
<organism evidence="1 2">
    <name type="scientific">Nocardia jinanensis</name>
    <dbReference type="NCBI Taxonomy" id="382504"/>
    <lineage>
        <taxon>Bacteria</taxon>
        <taxon>Bacillati</taxon>
        <taxon>Actinomycetota</taxon>
        <taxon>Actinomycetes</taxon>
        <taxon>Mycobacteriales</taxon>
        <taxon>Nocardiaceae</taxon>
        <taxon>Nocardia</taxon>
    </lineage>
</organism>
<accession>A0A917VQ91</accession>
<dbReference type="AlphaFoldDB" id="A0A917VQ91"/>
<reference evidence="1" key="2">
    <citation type="submission" date="2020-09" db="EMBL/GenBank/DDBJ databases">
        <authorList>
            <person name="Sun Q."/>
            <person name="Zhou Y."/>
        </authorList>
    </citation>
    <scope>NUCLEOTIDE SEQUENCE</scope>
    <source>
        <strain evidence="1">CGMCC 4.3508</strain>
    </source>
</reference>
<comment type="caution">
    <text evidence="1">The sequence shown here is derived from an EMBL/GenBank/DDBJ whole genome shotgun (WGS) entry which is preliminary data.</text>
</comment>
<dbReference type="RefSeq" id="WP_062996322.1">
    <property type="nucleotide sequence ID" value="NZ_BMMH01000002.1"/>
</dbReference>
<reference evidence="1" key="1">
    <citation type="journal article" date="2014" name="Int. J. Syst. Evol. Microbiol.">
        <title>Complete genome sequence of Corynebacterium casei LMG S-19264T (=DSM 44701T), isolated from a smear-ripened cheese.</title>
        <authorList>
            <consortium name="US DOE Joint Genome Institute (JGI-PGF)"/>
            <person name="Walter F."/>
            <person name="Albersmeier A."/>
            <person name="Kalinowski J."/>
            <person name="Ruckert C."/>
        </authorList>
    </citation>
    <scope>NUCLEOTIDE SEQUENCE</scope>
    <source>
        <strain evidence="1">CGMCC 4.3508</strain>
    </source>
</reference>
<sequence length="137" mass="14974">MYARRRRARPAHRAGERTAALIIPYIAALQPANWSLPVLRADITPAAEAGAEATAIVAAQTGGSRSRAPKWAVRLIRRLLPALTPFDPDRYLNVHFTKVADQTELMLDGWIAEGESLGLPVARLRRLRTDFAAGVAP</sequence>
<evidence type="ECO:0000313" key="1">
    <source>
        <dbReference type="EMBL" id="GGL03537.1"/>
    </source>
</evidence>
<keyword evidence="2" id="KW-1185">Reference proteome</keyword>
<gene>
    <name evidence="1" type="ORF">GCM10011588_17830</name>
</gene>
<dbReference type="Proteomes" id="UP000638263">
    <property type="component" value="Unassembled WGS sequence"/>
</dbReference>
<dbReference type="EMBL" id="BMMH01000002">
    <property type="protein sequence ID" value="GGL03537.1"/>
    <property type="molecule type" value="Genomic_DNA"/>
</dbReference>
<proteinExistence type="predicted"/>